<dbReference type="Gene3D" id="3.30.1060.10">
    <property type="entry name" value="Peptide methionine sulphoxide reductase MsrA"/>
    <property type="match status" value="1"/>
</dbReference>
<evidence type="ECO:0000256" key="4">
    <source>
        <dbReference type="ARBA" id="ARBA00048782"/>
    </source>
</evidence>
<dbReference type="InterPro" id="IPR002569">
    <property type="entry name" value="Met_Sox_Rdtase_MsrA_dom"/>
</dbReference>
<keyword evidence="9" id="KW-1185">Reference proteome</keyword>
<sequence length="218" mass="23472">MFGIGKKSEMPAPGAALPGRAEPIPTAETHFVTGRPLKGPFPDGLEQVQFGMGCFWGVERMFWQLPGVWVTAAGYSAGQTPNPTYREVCSGQTGHNETVLVVYDPAQVGFEHLLKVFWEGHDPTQGMRQGNDVGTQYRSGIYWTTPAQRAAAEASLELMRTQFRDAGYGPVTTEIAEAGPFFYAEDYHQQYLEKNPGGYCGLGGTGVSCPLGTGVAAG</sequence>
<keyword evidence="2 5" id="KW-0560">Oxidoreductase</keyword>
<proteinExistence type="inferred from homology"/>
<reference evidence="8 9" key="1">
    <citation type="submission" date="2019-10" db="EMBL/GenBank/DDBJ databases">
        <title>Cognatihalovulum marinum gen. nov. sp. nov., a new member of the family Rhodobacteraceae isolated from deep seawater of the Northwest Indian Ocean.</title>
        <authorList>
            <person name="Ruan C."/>
            <person name="Wang J."/>
            <person name="Zheng X."/>
            <person name="Song L."/>
            <person name="Zhu Y."/>
            <person name="Huang Y."/>
            <person name="Lu Z."/>
            <person name="Du W."/>
            <person name="Huang L."/>
            <person name="Dai X."/>
        </authorList>
    </citation>
    <scope>NUCLEOTIDE SEQUENCE [LARGE SCALE GENOMIC DNA]</scope>
    <source>
        <strain evidence="8 9">2CG4</strain>
    </source>
</reference>
<dbReference type="InterPro" id="IPR050162">
    <property type="entry name" value="MsrA_MetSO_reductase"/>
</dbReference>
<dbReference type="PANTHER" id="PTHR42799:SF2">
    <property type="entry name" value="MITOCHONDRIAL PEPTIDE METHIONINE SULFOXIDE REDUCTASE"/>
    <property type="match status" value="1"/>
</dbReference>
<dbReference type="PANTHER" id="PTHR42799">
    <property type="entry name" value="MITOCHONDRIAL PEPTIDE METHIONINE SULFOXIDE REDUCTASE"/>
    <property type="match status" value="1"/>
</dbReference>
<organism evidence="8 9">
    <name type="scientific">Halovulum marinum</name>
    <dbReference type="NCBI Taxonomy" id="2662447"/>
    <lineage>
        <taxon>Bacteria</taxon>
        <taxon>Pseudomonadati</taxon>
        <taxon>Pseudomonadota</taxon>
        <taxon>Alphaproteobacteria</taxon>
        <taxon>Rhodobacterales</taxon>
        <taxon>Paracoccaceae</taxon>
        <taxon>Halovulum</taxon>
    </lineage>
</organism>
<evidence type="ECO:0000256" key="1">
    <source>
        <dbReference type="ARBA" id="ARBA00005591"/>
    </source>
</evidence>
<comment type="function">
    <text evidence="5">Has an important function as a repair enzyme for proteins that have been inactivated by oxidation. Catalyzes the reversible oxidation-reduction of methionine sulfoxide in proteins to methionine.</text>
</comment>
<dbReference type="FunFam" id="3.30.1060.10:FF:000001">
    <property type="entry name" value="Peptide methionine sulfoxide reductase MsrA"/>
    <property type="match status" value="1"/>
</dbReference>
<dbReference type="EMBL" id="WIND01000001">
    <property type="protein sequence ID" value="MSU88428.1"/>
    <property type="molecule type" value="Genomic_DNA"/>
</dbReference>
<feature type="active site" evidence="5">
    <location>
        <position position="54"/>
    </location>
</feature>
<evidence type="ECO:0000256" key="3">
    <source>
        <dbReference type="ARBA" id="ARBA00047806"/>
    </source>
</evidence>
<comment type="catalytic activity">
    <reaction evidence="3 5">
        <text>L-methionyl-[protein] + [thioredoxin]-disulfide + H2O = L-methionyl-(S)-S-oxide-[protein] + [thioredoxin]-dithiol</text>
        <dbReference type="Rhea" id="RHEA:14217"/>
        <dbReference type="Rhea" id="RHEA-COMP:10698"/>
        <dbReference type="Rhea" id="RHEA-COMP:10700"/>
        <dbReference type="Rhea" id="RHEA-COMP:12313"/>
        <dbReference type="Rhea" id="RHEA-COMP:12315"/>
        <dbReference type="ChEBI" id="CHEBI:15377"/>
        <dbReference type="ChEBI" id="CHEBI:16044"/>
        <dbReference type="ChEBI" id="CHEBI:29950"/>
        <dbReference type="ChEBI" id="CHEBI:44120"/>
        <dbReference type="ChEBI" id="CHEBI:50058"/>
        <dbReference type="EC" id="1.8.4.11"/>
    </reaction>
</comment>
<evidence type="ECO:0000313" key="9">
    <source>
        <dbReference type="Proteomes" id="UP000474957"/>
    </source>
</evidence>
<evidence type="ECO:0000313" key="8">
    <source>
        <dbReference type="EMBL" id="MSU88428.1"/>
    </source>
</evidence>
<comment type="catalytic activity">
    <reaction evidence="4 5">
        <text>[thioredoxin]-disulfide + L-methionine + H2O = L-methionine (S)-S-oxide + [thioredoxin]-dithiol</text>
        <dbReference type="Rhea" id="RHEA:19993"/>
        <dbReference type="Rhea" id="RHEA-COMP:10698"/>
        <dbReference type="Rhea" id="RHEA-COMP:10700"/>
        <dbReference type="ChEBI" id="CHEBI:15377"/>
        <dbReference type="ChEBI" id="CHEBI:29950"/>
        <dbReference type="ChEBI" id="CHEBI:50058"/>
        <dbReference type="ChEBI" id="CHEBI:57844"/>
        <dbReference type="ChEBI" id="CHEBI:58772"/>
        <dbReference type="EC" id="1.8.4.11"/>
    </reaction>
</comment>
<evidence type="ECO:0000256" key="6">
    <source>
        <dbReference type="SAM" id="MobiDB-lite"/>
    </source>
</evidence>
<dbReference type="RefSeq" id="WP_154444478.1">
    <property type="nucleotide sequence ID" value="NZ_WIND01000001.1"/>
</dbReference>
<comment type="caution">
    <text evidence="8">The sequence shown here is derived from an EMBL/GenBank/DDBJ whole genome shotgun (WGS) entry which is preliminary data.</text>
</comment>
<feature type="domain" description="Peptide methionine sulphoxide reductase MsrA" evidence="7">
    <location>
        <begin position="48"/>
        <end position="200"/>
    </location>
</feature>
<dbReference type="SUPFAM" id="SSF55068">
    <property type="entry name" value="Peptide methionine sulfoxide reductase"/>
    <property type="match status" value="1"/>
</dbReference>
<comment type="similarity">
    <text evidence="1 5">Belongs to the MsrA Met sulfoxide reductase family.</text>
</comment>
<evidence type="ECO:0000259" key="7">
    <source>
        <dbReference type="Pfam" id="PF01625"/>
    </source>
</evidence>
<evidence type="ECO:0000256" key="2">
    <source>
        <dbReference type="ARBA" id="ARBA00023002"/>
    </source>
</evidence>
<gene>
    <name evidence="5 8" type="primary">msrA</name>
    <name evidence="8" type="ORF">GE300_02205</name>
</gene>
<dbReference type="EC" id="1.8.4.11" evidence="5"/>
<dbReference type="Proteomes" id="UP000474957">
    <property type="component" value="Unassembled WGS sequence"/>
</dbReference>
<evidence type="ECO:0000256" key="5">
    <source>
        <dbReference type="HAMAP-Rule" id="MF_01401"/>
    </source>
</evidence>
<name>A0A6L5YW05_9RHOB</name>
<dbReference type="GO" id="GO:0008113">
    <property type="term" value="F:peptide-methionine (S)-S-oxide reductase activity"/>
    <property type="evidence" value="ECO:0007669"/>
    <property type="project" value="UniProtKB-UniRule"/>
</dbReference>
<protein>
    <recommendedName>
        <fullName evidence="5">Peptide methionine sulfoxide reductase MsrA</fullName>
        <shortName evidence="5">Protein-methionine-S-oxide reductase</shortName>
        <ecNumber evidence="5">1.8.4.11</ecNumber>
    </recommendedName>
    <alternativeName>
        <fullName evidence="5">Peptide-methionine (S)-S-oxide reductase</fullName>
        <shortName evidence="5">Peptide Met(O) reductase</shortName>
    </alternativeName>
</protein>
<dbReference type="InterPro" id="IPR036509">
    <property type="entry name" value="Met_Sox_Rdtase_MsrA_sf"/>
</dbReference>
<dbReference type="HAMAP" id="MF_01401">
    <property type="entry name" value="MsrA"/>
    <property type="match status" value="1"/>
</dbReference>
<feature type="region of interest" description="Disordered" evidence="6">
    <location>
        <begin position="1"/>
        <end position="22"/>
    </location>
</feature>
<accession>A0A6L5YW05</accession>
<dbReference type="NCBIfam" id="TIGR00401">
    <property type="entry name" value="msrA"/>
    <property type="match status" value="1"/>
</dbReference>
<dbReference type="Pfam" id="PF01625">
    <property type="entry name" value="PMSR"/>
    <property type="match status" value="1"/>
</dbReference>
<dbReference type="GO" id="GO:0034599">
    <property type="term" value="P:cellular response to oxidative stress"/>
    <property type="evidence" value="ECO:0007669"/>
    <property type="project" value="TreeGrafter"/>
</dbReference>
<dbReference type="GO" id="GO:0005737">
    <property type="term" value="C:cytoplasm"/>
    <property type="evidence" value="ECO:0007669"/>
    <property type="project" value="TreeGrafter"/>
</dbReference>
<dbReference type="AlphaFoldDB" id="A0A6L5YW05"/>